<dbReference type="Gene3D" id="3.15.10.30">
    <property type="entry name" value="Haemolymph juvenile hormone binding protein"/>
    <property type="match status" value="1"/>
</dbReference>
<keyword evidence="1" id="KW-0732">Signal</keyword>
<name>A0A9J6BYS5_POLVA</name>
<dbReference type="Pfam" id="PF06585">
    <property type="entry name" value="JHBP"/>
    <property type="match status" value="1"/>
</dbReference>
<accession>A0A9J6BYS5</accession>
<organism evidence="2 3">
    <name type="scientific">Polypedilum vanderplanki</name>
    <name type="common">Sleeping chironomid midge</name>
    <dbReference type="NCBI Taxonomy" id="319348"/>
    <lineage>
        <taxon>Eukaryota</taxon>
        <taxon>Metazoa</taxon>
        <taxon>Ecdysozoa</taxon>
        <taxon>Arthropoda</taxon>
        <taxon>Hexapoda</taxon>
        <taxon>Insecta</taxon>
        <taxon>Pterygota</taxon>
        <taxon>Neoptera</taxon>
        <taxon>Endopterygota</taxon>
        <taxon>Diptera</taxon>
        <taxon>Nematocera</taxon>
        <taxon>Chironomoidea</taxon>
        <taxon>Chironomidae</taxon>
        <taxon>Chironominae</taxon>
        <taxon>Polypedilum</taxon>
        <taxon>Polypedilum</taxon>
    </lineage>
</organism>
<evidence type="ECO:0000313" key="2">
    <source>
        <dbReference type="EMBL" id="KAG5674709.1"/>
    </source>
</evidence>
<dbReference type="InterPro" id="IPR010562">
    <property type="entry name" value="Haemolymph_juvenile_hormone-bd"/>
</dbReference>
<dbReference type="Proteomes" id="UP001107558">
    <property type="component" value="Chromosome 2"/>
</dbReference>
<comment type="caution">
    <text evidence="2">The sequence shown here is derived from an EMBL/GenBank/DDBJ whole genome shotgun (WGS) entry which is preliminary data.</text>
</comment>
<dbReference type="AlphaFoldDB" id="A0A9J6BYS5"/>
<feature type="signal peptide" evidence="1">
    <location>
        <begin position="1"/>
        <end position="18"/>
    </location>
</feature>
<evidence type="ECO:0000313" key="3">
    <source>
        <dbReference type="Proteomes" id="UP001107558"/>
    </source>
</evidence>
<sequence length="248" mass="29111">MIRLLSLIFIFFFTNSFADDIFIGPCSLNAENRDDCLRFKVNKLIELTPRMRDKNDEFPTDNLEMKDIQSDIGNGNISILSLKFEECMSFKVLNFRTEFDKDQKIITAYLGFNVQLLKILSTLDVDFHFIGEMSQFRDLKTKGKAQAIFENVNADMIIKTDVITENDFSFLSLVDLKGNLNCPSLKLFDFNFLSEPKNRFHNVAMNTLIKEYFYKLCDIFVNNYSPEKSRNIFYKKLQEKLEFFEVIE</sequence>
<dbReference type="EMBL" id="JADBJN010000002">
    <property type="protein sequence ID" value="KAG5674709.1"/>
    <property type="molecule type" value="Genomic_DNA"/>
</dbReference>
<proteinExistence type="predicted"/>
<gene>
    <name evidence="2" type="ORF">PVAND_004661</name>
</gene>
<keyword evidence="3" id="KW-1185">Reference proteome</keyword>
<reference evidence="2" key="1">
    <citation type="submission" date="2021-03" db="EMBL/GenBank/DDBJ databases">
        <title>Chromosome level genome of the anhydrobiotic midge Polypedilum vanderplanki.</title>
        <authorList>
            <person name="Yoshida Y."/>
            <person name="Kikawada T."/>
            <person name="Gusev O."/>
        </authorList>
    </citation>
    <scope>NUCLEOTIDE SEQUENCE</scope>
    <source>
        <strain evidence="2">NIAS01</strain>
        <tissue evidence="2">Whole body or cell culture</tissue>
    </source>
</reference>
<evidence type="ECO:0000256" key="1">
    <source>
        <dbReference type="SAM" id="SignalP"/>
    </source>
</evidence>
<protein>
    <submittedName>
        <fullName evidence="2">Uncharacterized protein</fullName>
    </submittedName>
</protein>
<feature type="chain" id="PRO_5039892481" evidence="1">
    <location>
        <begin position="19"/>
        <end position="248"/>
    </location>
</feature>
<dbReference type="InterPro" id="IPR038606">
    <property type="entry name" value="To_sf"/>
</dbReference>